<organism evidence="1 2">
    <name type="scientific">Allacma fusca</name>
    <dbReference type="NCBI Taxonomy" id="39272"/>
    <lineage>
        <taxon>Eukaryota</taxon>
        <taxon>Metazoa</taxon>
        <taxon>Ecdysozoa</taxon>
        <taxon>Arthropoda</taxon>
        <taxon>Hexapoda</taxon>
        <taxon>Collembola</taxon>
        <taxon>Symphypleona</taxon>
        <taxon>Sminthuridae</taxon>
        <taxon>Allacma</taxon>
    </lineage>
</organism>
<evidence type="ECO:0000313" key="2">
    <source>
        <dbReference type="Proteomes" id="UP000708208"/>
    </source>
</evidence>
<proteinExistence type="predicted"/>
<feature type="non-terminal residue" evidence="1">
    <location>
        <position position="1"/>
    </location>
</feature>
<reference evidence="1" key="1">
    <citation type="submission" date="2021-06" db="EMBL/GenBank/DDBJ databases">
        <authorList>
            <person name="Hodson N. C."/>
            <person name="Mongue J. A."/>
            <person name="Jaron S. K."/>
        </authorList>
    </citation>
    <scope>NUCLEOTIDE SEQUENCE</scope>
</reference>
<accession>A0A8J2JNM6</accession>
<gene>
    <name evidence="1" type="ORF">AFUS01_LOCUS12991</name>
</gene>
<name>A0A8J2JNM6_9HEXA</name>
<comment type="caution">
    <text evidence="1">The sequence shown here is derived from an EMBL/GenBank/DDBJ whole genome shotgun (WGS) entry which is preliminary data.</text>
</comment>
<protein>
    <submittedName>
        <fullName evidence="1">Uncharacterized protein</fullName>
    </submittedName>
</protein>
<dbReference type="AlphaFoldDB" id="A0A8J2JNM6"/>
<keyword evidence="2" id="KW-1185">Reference proteome</keyword>
<evidence type="ECO:0000313" key="1">
    <source>
        <dbReference type="EMBL" id="CAG7723937.1"/>
    </source>
</evidence>
<dbReference type="EMBL" id="CAJVCH010104013">
    <property type="protein sequence ID" value="CAG7723937.1"/>
    <property type="molecule type" value="Genomic_DNA"/>
</dbReference>
<feature type="non-terminal residue" evidence="1">
    <location>
        <position position="71"/>
    </location>
</feature>
<dbReference type="Proteomes" id="UP000708208">
    <property type="component" value="Unassembled WGS sequence"/>
</dbReference>
<sequence length="71" mass="8025">LGPDGSTVIVEVNENDLKEEEKVVLTIKKKIKKPISEVTKLSEDEDEVTIIEQKPVQPKRKKAPKETQVTE</sequence>